<proteinExistence type="predicted"/>
<evidence type="ECO:0000313" key="2">
    <source>
        <dbReference type="EMBL" id="KAK7320787.1"/>
    </source>
</evidence>
<feature type="region of interest" description="Disordered" evidence="1">
    <location>
        <begin position="555"/>
        <end position="575"/>
    </location>
</feature>
<dbReference type="PANTHER" id="PTHR35504">
    <property type="entry name" value="PROTEIN EMBRYONIC FLOWER 1"/>
    <property type="match status" value="1"/>
</dbReference>
<dbReference type="PANTHER" id="PTHR35504:SF1">
    <property type="entry name" value="PROTEIN EMBRYONIC FLOWER 1"/>
    <property type="match status" value="1"/>
</dbReference>
<evidence type="ECO:0000256" key="1">
    <source>
        <dbReference type="SAM" id="MobiDB-lite"/>
    </source>
</evidence>
<dbReference type="GO" id="GO:0048367">
    <property type="term" value="P:shoot system development"/>
    <property type="evidence" value="ECO:0007669"/>
    <property type="project" value="InterPro"/>
</dbReference>
<protein>
    <submittedName>
        <fullName evidence="2">Uncharacterized protein</fullName>
    </submittedName>
</protein>
<organism evidence="2 3">
    <name type="scientific">Canavalia gladiata</name>
    <name type="common">Sword bean</name>
    <name type="synonym">Dolichos gladiatus</name>
    <dbReference type="NCBI Taxonomy" id="3824"/>
    <lineage>
        <taxon>Eukaryota</taxon>
        <taxon>Viridiplantae</taxon>
        <taxon>Streptophyta</taxon>
        <taxon>Embryophyta</taxon>
        <taxon>Tracheophyta</taxon>
        <taxon>Spermatophyta</taxon>
        <taxon>Magnoliopsida</taxon>
        <taxon>eudicotyledons</taxon>
        <taxon>Gunneridae</taxon>
        <taxon>Pentapetalae</taxon>
        <taxon>rosids</taxon>
        <taxon>fabids</taxon>
        <taxon>Fabales</taxon>
        <taxon>Fabaceae</taxon>
        <taxon>Papilionoideae</taxon>
        <taxon>50 kb inversion clade</taxon>
        <taxon>NPAAA clade</taxon>
        <taxon>indigoferoid/millettioid clade</taxon>
        <taxon>Phaseoleae</taxon>
        <taxon>Canavalia</taxon>
    </lineage>
</organism>
<dbReference type="InterPro" id="IPR034583">
    <property type="entry name" value="EMF1"/>
</dbReference>
<feature type="region of interest" description="Disordered" evidence="1">
    <location>
        <begin position="118"/>
        <end position="139"/>
    </location>
</feature>
<dbReference type="EMBL" id="JAYMYQ010000007">
    <property type="protein sequence ID" value="KAK7320787.1"/>
    <property type="molecule type" value="Genomic_DNA"/>
</dbReference>
<name>A0AAN9KNK2_CANGL</name>
<sequence>MEINSVSREVAQSTENTKATPCKHFSIRGFVGAMRQKNWKMTSPFMLDESKEQPLLSLPPLVARRFRNWRCDNCVEQVKAEANCEKEERNLGSNGIQEAPMSNSTCPRIEIDLNKPIEIDSDSDDSDSDPIPTNNENQCDTKVEVGRIPDHETSLENNLNQEVPNVSSFEQFPSPMQGVVNPNKRGSEGNVISDIELDISLENNLNHEVPINPSLQVCPNPIQEVMHTIKRGSEVNVISNMELDSINLNKDRGSPEVSEGRPMTEHNQCQTKEIIMREVEAVAKDNVIENTTEQFPPEPMTEEVNVSTRDMDNNNVETDHVLDHHTKKSTLRSRKKQRKMRFLDEIFRQNDEANTKQITITQSPLNVPSQTMSAIPDKVVIVEAEKKVTKRGRERKRKPPPISKKSKDADMSLKRVETQVQNTKEKDAKRKGKVLVESNKELNYKVVEDSFALKEVQNVPNMSVSTVNPPKPNGKGLEEGLHLSSNIPSLGLVRSHRSSPQPEFQLPFPWPFQEGTSTWRPIKRGGGINLFGQQSYPSKRSIDDTSGKGKGILIEEIDEDRSKNASTECSNPSSMKNFIDLTQEDDNNESGQHSVDDIIKEVPEISNHFLVDEAAMEVAEIMITSLPANGILENTPQKENLEAITHEEINGITTRGENDVIPRNEIPINYHSFGNPFGLSNLYSTHSPYRFALLPSKEAYISPTKDANNNFGVSQTSRFNWGIPSSSNHTLHVEENDHNPTFQIDTTKPMSLNNRFLRYDEKLKKIVSHPPRKDMTFPPFDSMPIQEKKVEIDLNQPCSDEITEPETLNENIGVGTMRKKSLEAAPNQKQCFDLNSTEPTPNMNGSIILHPASKKSSPAPLCVGSNNAEMQRRTLKGFDGVNVNRDGNMSMFGNGKMNGSASAPFTQNSKLFGWLDCEIETPLSVTLNTVVSEKSCEINRNPADFSVPEPGNPFMNDDGEEEEQQQQQEGVEGNASNKRRASTFKHGESKKRKRNSKKR</sequence>
<dbReference type="GO" id="GO:0009910">
    <property type="term" value="P:negative regulation of flower development"/>
    <property type="evidence" value="ECO:0007669"/>
    <property type="project" value="InterPro"/>
</dbReference>
<feature type="compositionally biased region" description="Polar residues" evidence="1">
    <location>
        <begin position="564"/>
        <end position="575"/>
    </location>
</feature>
<feature type="compositionally biased region" description="Basic and acidic residues" evidence="1">
    <location>
        <begin position="405"/>
        <end position="426"/>
    </location>
</feature>
<feature type="compositionally biased region" description="Acidic residues" evidence="1">
    <location>
        <begin position="119"/>
        <end position="128"/>
    </location>
</feature>
<gene>
    <name evidence="2" type="ORF">VNO77_30589</name>
</gene>
<dbReference type="Proteomes" id="UP001367508">
    <property type="component" value="Unassembled WGS sequence"/>
</dbReference>
<feature type="compositionally biased region" description="Basic and acidic residues" evidence="1">
    <location>
        <begin position="249"/>
        <end position="264"/>
    </location>
</feature>
<reference evidence="2 3" key="1">
    <citation type="submission" date="2024-01" db="EMBL/GenBank/DDBJ databases">
        <title>The genomes of 5 underutilized Papilionoideae crops provide insights into root nodulation and disease resistanc.</title>
        <authorList>
            <person name="Jiang F."/>
        </authorList>
    </citation>
    <scope>NUCLEOTIDE SEQUENCE [LARGE SCALE GENOMIC DNA]</scope>
    <source>
        <strain evidence="2">LVBAO_FW01</strain>
        <tissue evidence="2">Leaves</tissue>
    </source>
</reference>
<evidence type="ECO:0000313" key="3">
    <source>
        <dbReference type="Proteomes" id="UP001367508"/>
    </source>
</evidence>
<feature type="compositionally biased region" description="Basic residues" evidence="1">
    <location>
        <begin position="977"/>
        <end position="999"/>
    </location>
</feature>
<accession>A0AAN9KNK2</accession>
<dbReference type="AlphaFoldDB" id="A0AAN9KNK2"/>
<feature type="compositionally biased region" description="Basic residues" evidence="1">
    <location>
        <begin position="388"/>
        <end position="399"/>
    </location>
</feature>
<dbReference type="GO" id="GO:0045892">
    <property type="term" value="P:negative regulation of DNA-templated transcription"/>
    <property type="evidence" value="ECO:0007669"/>
    <property type="project" value="InterPro"/>
</dbReference>
<feature type="region of interest" description="Disordered" evidence="1">
    <location>
        <begin position="940"/>
        <end position="999"/>
    </location>
</feature>
<comment type="caution">
    <text evidence="2">The sequence shown here is derived from an EMBL/GenBank/DDBJ whole genome shotgun (WGS) entry which is preliminary data.</text>
</comment>
<feature type="region of interest" description="Disordered" evidence="1">
    <location>
        <begin position="247"/>
        <end position="267"/>
    </location>
</feature>
<feature type="region of interest" description="Disordered" evidence="1">
    <location>
        <begin position="388"/>
        <end position="426"/>
    </location>
</feature>
<keyword evidence="3" id="KW-1185">Reference proteome</keyword>